<evidence type="ECO:0000313" key="2">
    <source>
        <dbReference type="EMBL" id="PSK94563.1"/>
    </source>
</evidence>
<dbReference type="OrthoDB" id="637707at2"/>
<dbReference type="InterPro" id="IPR025345">
    <property type="entry name" value="DUF4249"/>
</dbReference>
<sequence length="268" mass="29150">MRYLLSILALVSIVFAFSSCEKVIDVKLDQADKKIVIDAVLTDQAGGCQVKVSQTKNFNDDNSFAGIGGAVVTIADASGNTTTLNETSAGVYEAPALKGQNGATYRLKVVTGGQTYNATSLMPQKVTLDSVYTTKMKMFQDEEIFANVIFQDPAGVKNFYRFIQYVNGKRSKGIFVMDDDLSDGKLFNSTLYFFSDDNDIKLINPGDVITVEMQCIDAATYKYWFSMDQGATGTNRSASPANPVSNIDNGALGYFSAQVVQRKQVTAP</sequence>
<feature type="chain" id="PRO_5015113681" evidence="1">
    <location>
        <begin position="19"/>
        <end position="268"/>
    </location>
</feature>
<gene>
    <name evidence="2" type="ORF">B0I18_101719</name>
</gene>
<proteinExistence type="predicted"/>
<evidence type="ECO:0000313" key="3">
    <source>
        <dbReference type="Proteomes" id="UP000240572"/>
    </source>
</evidence>
<accession>A0A2P8DBG5</accession>
<dbReference type="Pfam" id="PF14054">
    <property type="entry name" value="DUF4249"/>
    <property type="match status" value="1"/>
</dbReference>
<organism evidence="2 3">
    <name type="scientific">Taibaiella chishuiensis</name>
    <dbReference type="NCBI Taxonomy" id="1434707"/>
    <lineage>
        <taxon>Bacteria</taxon>
        <taxon>Pseudomonadati</taxon>
        <taxon>Bacteroidota</taxon>
        <taxon>Chitinophagia</taxon>
        <taxon>Chitinophagales</taxon>
        <taxon>Chitinophagaceae</taxon>
        <taxon>Taibaiella</taxon>
    </lineage>
</organism>
<protein>
    <submittedName>
        <fullName evidence="2">Uncharacterized protein DUF4249</fullName>
    </submittedName>
</protein>
<reference evidence="2 3" key="1">
    <citation type="submission" date="2018-03" db="EMBL/GenBank/DDBJ databases">
        <title>Genomic Encyclopedia of Type Strains, Phase III (KMG-III): the genomes of soil and plant-associated and newly described type strains.</title>
        <authorList>
            <person name="Whitman W."/>
        </authorList>
    </citation>
    <scope>NUCLEOTIDE SEQUENCE [LARGE SCALE GENOMIC DNA]</scope>
    <source>
        <strain evidence="2 3">CGMCC 1.12700</strain>
    </source>
</reference>
<dbReference type="RefSeq" id="WP_106521261.1">
    <property type="nucleotide sequence ID" value="NZ_PYGD01000001.1"/>
</dbReference>
<name>A0A2P8DBG5_9BACT</name>
<dbReference type="EMBL" id="PYGD01000001">
    <property type="protein sequence ID" value="PSK94563.1"/>
    <property type="molecule type" value="Genomic_DNA"/>
</dbReference>
<dbReference type="PROSITE" id="PS51257">
    <property type="entry name" value="PROKAR_LIPOPROTEIN"/>
    <property type="match status" value="1"/>
</dbReference>
<dbReference type="Proteomes" id="UP000240572">
    <property type="component" value="Unassembled WGS sequence"/>
</dbReference>
<feature type="signal peptide" evidence="1">
    <location>
        <begin position="1"/>
        <end position="18"/>
    </location>
</feature>
<dbReference type="AlphaFoldDB" id="A0A2P8DBG5"/>
<evidence type="ECO:0000256" key="1">
    <source>
        <dbReference type="SAM" id="SignalP"/>
    </source>
</evidence>
<keyword evidence="1" id="KW-0732">Signal</keyword>
<comment type="caution">
    <text evidence="2">The sequence shown here is derived from an EMBL/GenBank/DDBJ whole genome shotgun (WGS) entry which is preliminary data.</text>
</comment>
<keyword evidence="3" id="KW-1185">Reference proteome</keyword>